<evidence type="ECO:0000313" key="9">
    <source>
        <dbReference type="EMBL" id="NME28114.1"/>
    </source>
</evidence>
<dbReference type="Gene3D" id="1.10.150.170">
    <property type="entry name" value="Putative methyltransferase TM0872, insert domain"/>
    <property type="match status" value="1"/>
</dbReference>
<evidence type="ECO:0000313" key="11">
    <source>
        <dbReference type="Proteomes" id="UP001605989"/>
    </source>
</evidence>
<name>A0A848BV54_9FIRM</name>
<dbReference type="OrthoDB" id="9806637at2"/>
<dbReference type="InterPro" id="IPR029063">
    <property type="entry name" value="SAM-dependent_MTases_sf"/>
</dbReference>
<dbReference type="EC" id="2.1.1.199" evidence="7"/>
<protein>
    <recommendedName>
        <fullName evidence="7">Ribosomal RNA small subunit methyltransferase H</fullName>
        <ecNumber evidence="7">2.1.1.199</ecNumber>
    </recommendedName>
    <alternativeName>
        <fullName evidence="7">16S rRNA m(4)C1402 methyltransferase</fullName>
    </alternativeName>
    <alternativeName>
        <fullName evidence="7">rRNA (cytosine-N(4)-)-methyltransferase RsmH</fullName>
    </alternativeName>
</protein>
<dbReference type="KEGG" id="mhw:ACT01_00380"/>
<accession>A0A848BV54</accession>
<organism evidence="9 10">
    <name type="scientific">Megasphaera hexanoica</name>
    <dbReference type="NCBI Taxonomy" id="1675036"/>
    <lineage>
        <taxon>Bacteria</taxon>
        <taxon>Bacillati</taxon>
        <taxon>Bacillota</taxon>
        <taxon>Negativicutes</taxon>
        <taxon>Veillonellales</taxon>
        <taxon>Veillonellaceae</taxon>
        <taxon>Megasphaera</taxon>
    </lineage>
</organism>
<dbReference type="SUPFAM" id="SSF81799">
    <property type="entry name" value="Putative methyltransferase TM0872, insert domain"/>
    <property type="match status" value="1"/>
</dbReference>
<dbReference type="EMBL" id="JBIEKR010000008">
    <property type="protein sequence ID" value="MFG6273569.1"/>
    <property type="molecule type" value="Genomic_DNA"/>
</dbReference>
<comment type="similarity">
    <text evidence="1 7">Belongs to the methyltransferase superfamily. RsmH family.</text>
</comment>
<dbReference type="InterPro" id="IPR023397">
    <property type="entry name" value="SAM-dep_MeTrfase_MraW_recog"/>
</dbReference>
<dbReference type="PANTHER" id="PTHR11265:SF0">
    <property type="entry name" value="12S RRNA N4-METHYLCYTIDINE METHYLTRANSFERASE"/>
    <property type="match status" value="1"/>
</dbReference>
<dbReference type="SUPFAM" id="SSF53335">
    <property type="entry name" value="S-adenosyl-L-methionine-dependent methyltransferases"/>
    <property type="match status" value="1"/>
</dbReference>
<dbReference type="HAMAP" id="MF_01007">
    <property type="entry name" value="16SrRNA_methyltr_H"/>
    <property type="match status" value="1"/>
</dbReference>
<dbReference type="RefSeq" id="WP_075582096.1">
    <property type="nucleotide sequence ID" value="NZ_CP011940.1"/>
</dbReference>
<evidence type="ECO:0000256" key="5">
    <source>
        <dbReference type="ARBA" id="ARBA00022679"/>
    </source>
</evidence>
<reference evidence="8 11" key="2">
    <citation type="submission" date="2024-10" db="EMBL/GenBank/DDBJ databases">
        <authorList>
            <person name="Sang B.-I."/>
            <person name="Prabhaharan D."/>
        </authorList>
    </citation>
    <scope>NUCLEOTIDE SEQUENCE [LARGE SCALE GENOMIC DNA]</scope>
    <source>
        <strain evidence="8 11">MH</strain>
    </source>
</reference>
<keyword evidence="4 7" id="KW-0489">Methyltransferase</keyword>
<feature type="binding site" evidence="7">
    <location>
        <position position="53"/>
    </location>
    <ligand>
        <name>S-adenosyl-L-methionine</name>
        <dbReference type="ChEBI" id="CHEBI:59789"/>
    </ligand>
</feature>
<gene>
    <name evidence="7 9" type="primary">rsmH</name>
    <name evidence="8" type="ORF">ACGTZG_10240</name>
    <name evidence="9" type="ORF">HF872_05690</name>
</gene>
<proteinExistence type="inferred from homology"/>
<dbReference type="InterPro" id="IPR002903">
    <property type="entry name" value="RsmH"/>
</dbReference>
<keyword evidence="3 7" id="KW-0698">rRNA processing</keyword>
<keyword evidence="5 7" id="KW-0808">Transferase</keyword>
<dbReference type="PIRSF" id="PIRSF004486">
    <property type="entry name" value="MraW"/>
    <property type="match status" value="1"/>
</dbReference>
<comment type="subcellular location">
    <subcellularLocation>
        <location evidence="7">Cytoplasm</location>
    </subcellularLocation>
</comment>
<feature type="binding site" evidence="7">
    <location>
        <position position="108"/>
    </location>
    <ligand>
        <name>S-adenosyl-L-methionine</name>
        <dbReference type="ChEBI" id="CHEBI:59789"/>
    </ligand>
</feature>
<evidence type="ECO:0000256" key="7">
    <source>
        <dbReference type="HAMAP-Rule" id="MF_01007"/>
    </source>
</evidence>
<evidence type="ECO:0000256" key="3">
    <source>
        <dbReference type="ARBA" id="ARBA00022552"/>
    </source>
</evidence>
<evidence type="ECO:0000256" key="1">
    <source>
        <dbReference type="ARBA" id="ARBA00010396"/>
    </source>
</evidence>
<evidence type="ECO:0000256" key="6">
    <source>
        <dbReference type="ARBA" id="ARBA00022691"/>
    </source>
</evidence>
<feature type="binding site" evidence="7">
    <location>
        <position position="80"/>
    </location>
    <ligand>
        <name>S-adenosyl-L-methionine</name>
        <dbReference type="ChEBI" id="CHEBI:59789"/>
    </ligand>
</feature>
<reference evidence="9 10" key="1">
    <citation type="submission" date="2020-04" db="EMBL/GenBank/DDBJ databases">
        <authorList>
            <person name="Hitch T.C.A."/>
            <person name="Wylensek D."/>
            <person name="Clavel T."/>
        </authorList>
    </citation>
    <scope>NUCLEOTIDE SEQUENCE [LARGE SCALE GENOMIC DNA]</scope>
    <source>
        <strain evidence="9 10">Oil-RF-744-FAT-WT-6-1</strain>
    </source>
</reference>
<keyword evidence="6 7" id="KW-0949">S-adenosyl-L-methionine</keyword>
<evidence type="ECO:0000313" key="8">
    <source>
        <dbReference type="EMBL" id="MFG6273569.1"/>
    </source>
</evidence>
<keyword evidence="2 7" id="KW-0963">Cytoplasm</keyword>
<feature type="binding site" evidence="7">
    <location>
        <begin position="33"/>
        <end position="35"/>
    </location>
    <ligand>
        <name>S-adenosyl-L-methionine</name>
        <dbReference type="ChEBI" id="CHEBI:59789"/>
    </ligand>
</feature>
<dbReference type="NCBIfam" id="TIGR00006">
    <property type="entry name" value="16S rRNA (cytosine(1402)-N(4))-methyltransferase RsmH"/>
    <property type="match status" value="1"/>
</dbReference>
<keyword evidence="11" id="KW-1185">Reference proteome</keyword>
<feature type="binding site" evidence="7">
    <location>
        <position position="101"/>
    </location>
    <ligand>
        <name>S-adenosyl-L-methionine</name>
        <dbReference type="ChEBI" id="CHEBI:59789"/>
    </ligand>
</feature>
<evidence type="ECO:0000313" key="10">
    <source>
        <dbReference type="Proteomes" id="UP000591071"/>
    </source>
</evidence>
<evidence type="ECO:0000256" key="4">
    <source>
        <dbReference type="ARBA" id="ARBA00022603"/>
    </source>
</evidence>
<dbReference type="EMBL" id="JABAFG010000007">
    <property type="protein sequence ID" value="NME28114.1"/>
    <property type="molecule type" value="Genomic_DNA"/>
</dbReference>
<dbReference type="GO" id="GO:0070475">
    <property type="term" value="P:rRNA base methylation"/>
    <property type="evidence" value="ECO:0007669"/>
    <property type="project" value="UniProtKB-UniRule"/>
</dbReference>
<dbReference type="GO" id="GO:0005737">
    <property type="term" value="C:cytoplasm"/>
    <property type="evidence" value="ECO:0007669"/>
    <property type="project" value="UniProtKB-SubCell"/>
</dbReference>
<dbReference type="PANTHER" id="PTHR11265">
    <property type="entry name" value="S-ADENOSYL-METHYLTRANSFERASE MRAW"/>
    <property type="match status" value="1"/>
</dbReference>
<comment type="caution">
    <text evidence="9">The sequence shown here is derived from an EMBL/GenBank/DDBJ whole genome shotgun (WGS) entry which is preliminary data.</text>
</comment>
<dbReference type="FunFam" id="1.10.150.170:FF:000001">
    <property type="entry name" value="Ribosomal RNA small subunit methyltransferase H"/>
    <property type="match status" value="1"/>
</dbReference>
<dbReference type="Pfam" id="PF01795">
    <property type="entry name" value="Methyltransf_5"/>
    <property type="match status" value="1"/>
</dbReference>
<dbReference type="Proteomes" id="UP001605989">
    <property type="component" value="Unassembled WGS sequence"/>
</dbReference>
<dbReference type="Proteomes" id="UP000591071">
    <property type="component" value="Unassembled WGS sequence"/>
</dbReference>
<sequence length="310" mass="34556">MEFHHVSVLRNETINHLIGDPHGIYVDCTLGGGGHSRVLAERLAGDATLIGLDQDEDAIAAATAHMKGTACHFIPVQENFRNLGQVLDKLHIDAVDGVMFDLGVSSYQLDTPERGFSYMQDGPLDMRMDRSARKSAYDVVNTYSEAELYRVVKDYGEERWASRIAEFIVRERQQKPISHTAELVSVIKKAIPAGARKDGPHPAKRTFQAIRIEVNDELGILHDAVETAAQRLKPGGHICVITFHSLEDRIVKQTLKRLATDCICPPDMPVCTCHHHAILKIQRHAITPGEDELEQNPRARSAKLRVGIRK</sequence>
<comment type="catalytic activity">
    <reaction evidence="7">
        <text>cytidine(1402) in 16S rRNA + S-adenosyl-L-methionine = N(4)-methylcytidine(1402) in 16S rRNA + S-adenosyl-L-homocysteine + H(+)</text>
        <dbReference type="Rhea" id="RHEA:42928"/>
        <dbReference type="Rhea" id="RHEA-COMP:10286"/>
        <dbReference type="Rhea" id="RHEA-COMP:10287"/>
        <dbReference type="ChEBI" id="CHEBI:15378"/>
        <dbReference type="ChEBI" id="CHEBI:57856"/>
        <dbReference type="ChEBI" id="CHEBI:59789"/>
        <dbReference type="ChEBI" id="CHEBI:74506"/>
        <dbReference type="ChEBI" id="CHEBI:82748"/>
        <dbReference type="EC" id="2.1.1.199"/>
    </reaction>
</comment>
<dbReference type="Gene3D" id="3.40.50.150">
    <property type="entry name" value="Vaccinia Virus protein VP39"/>
    <property type="match status" value="1"/>
</dbReference>
<comment type="function">
    <text evidence="7">Specifically methylates the N4 position of cytidine in position 1402 (C1402) of 16S rRNA.</text>
</comment>
<dbReference type="GO" id="GO:0071424">
    <property type="term" value="F:rRNA (cytosine-N4-)-methyltransferase activity"/>
    <property type="evidence" value="ECO:0007669"/>
    <property type="project" value="UniProtKB-UniRule"/>
</dbReference>
<dbReference type="AlphaFoldDB" id="A0A848BV54"/>
<evidence type="ECO:0000256" key="2">
    <source>
        <dbReference type="ARBA" id="ARBA00022490"/>
    </source>
</evidence>